<protein>
    <submittedName>
        <fullName evidence="5">Indolepyruvate ferredoxin oxidoreductase family protein</fullName>
    </submittedName>
</protein>
<evidence type="ECO:0000256" key="2">
    <source>
        <dbReference type="SAM" id="MobiDB-lite"/>
    </source>
</evidence>
<dbReference type="InterPro" id="IPR046667">
    <property type="entry name" value="DUF6537"/>
</dbReference>
<dbReference type="GO" id="GO:0000287">
    <property type="term" value="F:magnesium ion binding"/>
    <property type="evidence" value="ECO:0007669"/>
    <property type="project" value="UniProtKB-ARBA"/>
</dbReference>
<evidence type="ECO:0000313" key="6">
    <source>
        <dbReference type="Proteomes" id="UP000505377"/>
    </source>
</evidence>
<dbReference type="InterPro" id="IPR051457">
    <property type="entry name" value="2-oxoacid:Fd_oxidoreductase"/>
</dbReference>
<dbReference type="InterPro" id="IPR019752">
    <property type="entry name" value="Pyrv/ketoisovalerate_OxRed_cat"/>
</dbReference>
<dbReference type="PANTHER" id="PTHR48084">
    <property type="entry name" value="2-OXOGLUTARATE OXIDOREDUCTASE SUBUNIT KORB-RELATED"/>
    <property type="match status" value="1"/>
</dbReference>
<dbReference type="GO" id="GO:0016903">
    <property type="term" value="F:oxidoreductase activity, acting on the aldehyde or oxo group of donors"/>
    <property type="evidence" value="ECO:0007669"/>
    <property type="project" value="InterPro"/>
</dbReference>
<name>A0A6M6JPX1_9PSEU</name>
<feature type="domain" description="Pyruvate/ketoisovalerate oxidoreductase catalytic" evidence="3">
    <location>
        <begin position="731"/>
        <end position="916"/>
    </location>
</feature>
<keyword evidence="1" id="KW-0560">Oxidoreductase</keyword>
<dbReference type="NCBIfam" id="NF009588">
    <property type="entry name" value="PRK13029.1"/>
    <property type="match status" value="1"/>
</dbReference>
<dbReference type="NCBIfam" id="NF009589">
    <property type="entry name" value="PRK13030.1"/>
    <property type="match status" value="1"/>
</dbReference>
<dbReference type="CDD" id="cd07034">
    <property type="entry name" value="TPP_PYR_PFOR_IOR-alpha_like"/>
    <property type="match status" value="1"/>
</dbReference>
<feature type="domain" description="DUF6537" evidence="4">
    <location>
        <begin position="971"/>
        <end position="1167"/>
    </location>
</feature>
<dbReference type="Gene3D" id="3.40.50.970">
    <property type="match status" value="1"/>
</dbReference>
<dbReference type="SUPFAM" id="SSF52518">
    <property type="entry name" value="Thiamin diphosphate-binding fold (THDP-binding)"/>
    <property type="match status" value="1"/>
</dbReference>
<evidence type="ECO:0000256" key="1">
    <source>
        <dbReference type="ARBA" id="ARBA00023002"/>
    </source>
</evidence>
<feature type="region of interest" description="Disordered" evidence="2">
    <location>
        <begin position="1181"/>
        <end position="1203"/>
    </location>
</feature>
<accession>A0A6M6JPX1</accession>
<gene>
    <name evidence="5" type="ORF">HOP40_32675</name>
</gene>
<evidence type="ECO:0000259" key="3">
    <source>
        <dbReference type="Pfam" id="PF01558"/>
    </source>
</evidence>
<keyword evidence="5" id="KW-0670">Pyruvate</keyword>
<dbReference type="Pfam" id="PF01558">
    <property type="entry name" value="POR"/>
    <property type="match status" value="1"/>
</dbReference>
<dbReference type="Proteomes" id="UP000505377">
    <property type="component" value="Chromosome"/>
</dbReference>
<reference evidence="5 6" key="1">
    <citation type="submission" date="2020-05" db="EMBL/GenBank/DDBJ databases">
        <authorList>
            <person name="Mo P."/>
        </authorList>
    </citation>
    <scope>NUCLEOTIDE SEQUENCE [LARGE SCALE GENOMIC DNA]</scope>
    <source>
        <strain evidence="5 6">Gen01</strain>
    </source>
</reference>
<dbReference type="EMBL" id="CP053564">
    <property type="protein sequence ID" value="QJY49938.1"/>
    <property type="molecule type" value="Genomic_DNA"/>
</dbReference>
<dbReference type="SUPFAM" id="SSF52922">
    <property type="entry name" value="TK C-terminal domain-like"/>
    <property type="match status" value="1"/>
</dbReference>
<evidence type="ECO:0000259" key="4">
    <source>
        <dbReference type="Pfam" id="PF20169"/>
    </source>
</evidence>
<organism evidence="5 6">
    <name type="scientific">Pseudonocardia broussonetiae</name>
    <dbReference type="NCBI Taxonomy" id="2736640"/>
    <lineage>
        <taxon>Bacteria</taxon>
        <taxon>Bacillati</taxon>
        <taxon>Actinomycetota</taxon>
        <taxon>Actinomycetes</taxon>
        <taxon>Pseudonocardiales</taxon>
        <taxon>Pseudonocardiaceae</taxon>
        <taxon>Pseudonocardia</taxon>
    </lineage>
</organism>
<feature type="compositionally biased region" description="Low complexity" evidence="2">
    <location>
        <begin position="1188"/>
        <end position="1203"/>
    </location>
</feature>
<dbReference type="InterPro" id="IPR002869">
    <property type="entry name" value="Pyrv_flavodox_OxRed_cen"/>
</dbReference>
<dbReference type="InterPro" id="IPR029061">
    <property type="entry name" value="THDP-binding"/>
</dbReference>
<keyword evidence="6" id="KW-1185">Reference proteome</keyword>
<proteinExistence type="predicted"/>
<dbReference type="Pfam" id="PF20169">
    <property type="entry name" value="DUF6537"/>
    <property type="match status" value="1"/>
</dbReference>
<dbReference type="AlphaFoldDB" id="A0A6M6JPX1"/>
<dbReference type="SUPFAM" id="SSF53323">
    <property type="entry name" value="Pyruvate-ferredoxin oxidoreductase, PFOR, domain III"/>
    <property type="match status" value="1"/>
</dbReference>
<evidence type="ECO:0000313" key="5">
    <source>
        <dbReference type="EMBL" id="QJY49938.1"/>
    </source>
</evidence>
<dbReference type="InterPro" id="IPR002880">
    <property type="entry name" value="Pyrv_Fd/Flavodoxin_OxRdtase_N"/>
</dbReference>
<dbReference type="InterPro" id="IPR009014">
    <property type="entry name" value="Transketo_C/PFOR_II"/>
</dbReference>
<dbReference type="PANTHER" id="PTHR48084:SF3">
    <property type="entry name" value="SUBUNIT OF PYRUVATE:FLAVODOXIN OXIDOREDUCTASE"/>
    <property type="match status" value="1"/>
</dbReference>
<dbReference type="KEGG" id="pbro:HOP40_32675"/>
<dbReference type="Gene3D" id="3.40.920.10">
    <property type="entry name" value="Pyruvate-ferredoxin oxidoreductase, PFOR, domain III"/>
    <property type="match status" value="1"/>
</dbReference>
<dbReference type="RefSeq" id="WP_172166856.1">
    <property type="nucleotide sequence ID" value="NZ_CP053564.1"/>
</dbReference>
<sequence length="1203" mass="130981">MSIDVEQRPRVALEDRYLLEDGRVFLTGVQALLRAPLDQVRADRRAGLRTGTFITGYPGSPLGGYDLALQQNRGLLAEHDVVHQMGQNEELAAAALMGTQLLERYPHSRYDGVTGFWYGKGPGLDRAGDSLRHGNFGGTTTHGAVVVLSGEDHEAKSSSLPFEQEYAFAHAGIPVLYPSSVAEFLTYTRHAVALSRFSGCWVAMKLVAQLCDGGQTLDLVRDEPRIVVPEFEIDGRPFRKWQDHAFFPGKVVETERHVFTERHPAAVAYARANGLNEVRVRGRDDRIGLLTAGKSYADTVQALRDLGVDDDDLRRAGIRLVKIGALYPLDADFVREATGDLDEVVVIEEKRPILEDAVRSAVCNLATHPRVHGKRDAEGRVRFPEYGSLDADAVAAGLAPILRARIPERITVTRRTDELDQVRGRDYTAMLKRSPNYCSGCPHNVSTTVLDGQVAWGAPGCHIFASIIEQPERRIDATFPLGGEGVAWIGLSPFTDLEHVVQNQGDGSLFHSSYLSIRFSVAAGVTMTYRILYNGAVANTGAQEPIGQADVPTLAGLLALEGVTKIAIVADDPAVYRRAELPGIATVHGADEIDTVLRDLQRTAGVTVFLYDGECANERRRKRKRGTAPKASTFVVVDQGVCEDCGDCGEVTNCMSLHKDDTEFGPKTAVHQSSCNQDHSCLKGDCPSFLTVTAPEGLAKPEYVPVDAAEIPEPRRPVLDRPFHVFVPGVGGTGVLTLNSVLAWAALIDGAEAVSYDQTGAAQKWGAVLSSLVLSPRGTRVDANKVGAARADLYLAVDAMAAADPANLDRCSPDRTRALVNTGLLPSGEMIRNSRLAAPVDPMVDAVARFSAEAVGVDARAVAETVFGDYMATNTVALGAAYQAGMLPLSSAAIEEAITLNGTAAEQNRQAFRHGRLAVADPARIRALLSPPPRDAEAERRHARGLLPAAQRAAYDTAMARVTDLPEEDRRLLAVRVGELISYQDADYAGRYLDVVLDVAARERARLGDPAALSITREVVRNLFKLMAYKDEYEVARLHLRSSREQRASGMFAGSPVVRYNLHPPVLRALGMRNKISVRARWMDPAFTALTRMRRLRGTRFDPFGRDGVRVEERRLVGWYTDLVLGAMDELRLQNRAAVLDLARLPDDIRGYEDIKMRSAAEAVARAEVLRGRLATTLSLPLTPLPSTPHSSTPLPLLTKTDD</sequence>